<evidence type="ECO:0000313" key="6">
    <source>
        <dbReference type="EMBL" id="PWJ43234.1"/>
    </source>
</evidence>
<dbReference type="GO" id="GO:0030313">
    <property type="term" value="C:cell envelope"/>
    <property type="evidence" value="ECO:0007669"/>
    <property type="project" value="UniProtKB-SubCell"/>
</dbReference>
<dbReference type="PANTHER" id="PTHR42852">
    <property type="entry name" value="THIOL:DISULFIDE INTERCHANGE PROTEIN DSBE"/>
    <property type="match status" value="1"/>
</dbReference>
<dbReference type="InterPro" id="IPR050553">
    <property type="entry name" value="Thioredoxin_ResA/DsbE_sf"/>
</dbReference>
<dbReference type="Gene3D" id="3.40.30.10">
    <property type="entry name" value="Glutaredoxin"/>
    <property type="match status" value="1"/>
</dbReference>
<dbReference type="GO" id="GO:0016853">
    <property type="term" value="F:isomerase activity"/>
    <property type="evidence" value="ECO:0007669"/>
    <property type="project" value="UniProtKB-KW"/>
</dbReference>
<name>A0A315ZET2_SEDFL</name>
<keyword evidence="7" id="KW-1185">Reference proteome</keyword>
<evidence type="ECO:0000259" key="5">
    <source>
        <dbReference type="PROSITE" id="PS51352"/>
    </source>
</evidence>
<comment type="caution">
    <text evidence="6">The sequence shown here is derived from an EMBL/GenBank/DDBJ whole genome shotgun (WGS) entry which is preliminary data.</text>
</comment>
<dbReference type="CDD" id="cd02966">
    <property type="entry name" value="TlpA_like_family"/>
    <property type="match status" value="1"/>
</dbReference>
<dbReference type="InterPro" id="IPR000866">
    <property type="entry name" value="AhpC/TSA"/>
</dbReference>
<keyword evidence="4" id="KW-0676">Redox-active center</keyword>
<evidence type="ECO:0000313" key="7">
    <source>
        <dbReference type="Proteomes" id="UP000245535"/>
    </source>
</evidence>
<dbReference type="AlphaFoldDB" id="A0A315ZET2"/>
<feature type="domain" description="Thioredoxin" evidence="5">
    <location>
        <begin position="218"/>
        <end position="350"/>
    </location>
</feature>
<dbReference type="SUPFAM" id="SSF52833">
    <property type="entry name" value="Thioredoxin-like"/>
    <property type="match status" value="1"/>
</dbReference>
<dbReference type="Proteomes" id="UP000245535">
    <property type="component" value="Unassembled WGS sequence"/>
</dbReference>
<evidence type="ECO:0000256" key="3">
    <source>
        <dbReference type="ARBA" id="ARBA00023157"/>
    </source>
</evidence>
<keyword evidence="3" id="KW-1015">Disulfide bond</keyword>
<reference evidence="6 7" key="1">
    <citation type="submission" date="2018-03" db="EMBL/GenBank/DDBJ databases">
        <title>Genomic Encyclopedia of Archaeal and Bacterial Type Strains, Phase II (KMG-II): from individual species to whole genera.</title>
        <authorList>
            <person name="Goeker M."/>
        </authorList>
    </citation>
    <scope>NUCLEOTIDE SEQUENCE [LARGE SCALE GENOMIC DNA]</scope>
    <source>
        <strain evidence="6 7">DSM 28229</strain>
    </source>
</reference>
<evidence type="ECO:0000256" key="2">
    <source>
        <dbReference type="ARBA" id="ARBA00022748"/>
    </source>
</evidence>
<dbReference type="PROSITE" id="PS51352">
    <property type="entry name" value="THIOREDOXIN_2"/>
    <property type="match status" value="1"/>
</dbReference>
<dbReference type="GO" id="GO:0016209">
    <property type="term" value="F:antioxidant activity"/>
    <property type="evidence" value="ECO:0007669"/>
    <property type="project" value="InterPro"/>
</dbReference>
<dbReference type="GO" id="GO:0016491">
    <property type="term" value="F:oxidoreductase activity"/>
    <property type="evidence" value="ECO:0007669"/>
    <property type="project" value="InterPro"/>
</dbReference>
<dbReference type="RefSeq" id="WP_109617610.1">
    <property type="nucleotide sequence ID" value="NZ_QGDO01000002.1"/>
</dbReference>
<accession>A0A315ZET2</accession>
<dbReference type="Pfam" id="PF00578">
    <property type="entry name" value="AhpC-TSA"/>
    <property type="match status" value="1"/>
</dbReference>
<proteinExistence type="predicted"/>
<gene>
    <name evidence="6" type="ORF">BC781_102783</name>
</gene>
<keyword evidence="6" id="KW-0413">Isomerase</keyword>
<keyword evidence="2" id="KW-0201">Cytochrome c-type biogenesis</keyword>
<sequence length="350" mass="40589">MRTVFFLIIMCSLICCKTHNLEVTIENDYTGKAYLYNTKTTKTDTIAMSANRFSIDLIYSKEPTLYYLIFEGINDMSYPISLVLSDQQTQVAFKALKKVDIQSQNIKDLYPNRPQFASDPNRNEAFYHFLDLWVAFSNNVMNPKLNLIERKGLYNDFINQSEIIIKKNKHSVISAFITEYLMRNNLIQLEQTQHFYELLEPQVQLSTLGQKIKREVGFEENTKAPSFSITDYRGDQYSLEKLKGRKVLLHFWSSTCAPCIKETPQLLRLAEENKELVIINVSLDIDKEKWISAMEKFGIVNMINHCDLNGPNGQLASDFQIKSIPANYLIDEEGNIQLKRQHLPEIIKEL</sequence>
<dbReference type="EMBL" id="QGDO01000002">
    <property type="protein sequence ID" value="PWJ43234.1"/>
    <property type="molecule type" value="Genomic_DNA"/>
</dbReference>
<protein>
    <submittedName>
        <fullName evidence="6">Thiol-disulfide isomerase/thioredoxin</fullName>
    </submittedName>
</protein>
<dbReference type="InterPro" id="IPR036249">
    <property type="entry name" value="Thioredoxin-like_sf"/>
</dbReference>
<dbReference type="OrthoDB" id="6399635at2"/>
<dbReference type="PANTHER" id="PTHR42852:SF6">
    <property type="entry name" value="THIOL:DISULFIDE INTERCHANGE PROTEIN DSBE"/>
    <property type="match status" value="1"/>
</dbReference>
<comment type="subcellular location">
    <subcellularLocation>
        <location evidence="1">Cell envelope</location>
    </subcellularLocation>
</comment>
<organism evidence="6 7">
    <name type="scientific">Sediminitomix flava</name>
    <dbReference type="NCBI Taxonomy" id="379075"/>
    <lineage>
        <taxon>Bacteria</taxon>
        <taxon>Pseudomonadati</taxon>
        <taxon>Bacteroidota</taxon>
        <taxon>Cytophagia</taxon>
        <taxon>Cytophagales</taxon>
        <taxon>Flammeovirgaceae</taxon>
        <taxon>Sediminitomix</taxon>
    </lineage>
</organism>
<dbReference type="InterPro" id="IPR013766">
    <property type="entry name" value="Thioredoxin_domain"/>
</dbReference>
<dbReference type="GO" id="GO:0017004">
    <property type="term" value="P:cytochrome complex assembly"/>
    <property type="evidence" value="ECO:0007669"/>
    <property type="project" value="UniProtKB-KW"/>
</dbReference>
<evidence type="ECO:0000256" key="1">
    <source>
        <dbReference type="ARBA" id="ARBA00004196"/>
    </source>
</evidence>
<evidence type="ECO:0000256" key="4">
    <source>
        <dbReference type="ARBA" id="ARBA00023284"/>
    </source>
</evidence>